<sequence length="68" mass="7678">MSKSKAFPPLIRWITVIFLERTWIFDVIPIRLKYSVTLDAVVGKYVSKTSYTTKGGIGVTPLVTVFID</sequence>
<dbReference type="Proteomes" id="UP000187158">
    <property type="component" value="Unassembled WGS sequence"/>
</dbReference>
<dbReference type="RefSeq" id="WP_076221009.1">
    <property type="nucleotide sequence ID" value="NZ_MPVM01000017.1"/>
</dbReference>
<gene>
    <name evidence="1" type="ORF">BSO21_33790</name>
</gene>
<proteinExistence type="predicted"/>
<evidence type="ECO:0000313" key="2">
    <source>
        <dbReference type="Proteomes" id="UP000187158"/>
    </source>
</evidence>
<name>A0ABX3GFT7_9BACL</name>
<dbReference type="EMBL" id="MPVP01000644">
    <property type="protein sequence ID" value="OMC95508.1"/>
    <property type="molecule type" value="Genomic_DNA"/>
</dbReference>
<comment type="caution">
    <text evidence="1">The sequence shown here is derived from an EMBL/GenBank/DDBJ whole genome shotgun (WGS) entry which is preliminary data.</text>
</comment>
<protein>
    <submittedName>
        <fullName evidence="1">Uncharacterized protein</fullName>
    </submittedName>
</protein>
<evidence type="ECO:0000313" key="1">
    <source>
        <dbReference type="EMBL" id="OMC95508.1"/>
    </source>
</evidence>
<keyword evidence="2" id="KW-1185">Reference proteome</keyword>
<organism evidence="1 2">
    <name type="scientific">Paenibacillus odorifer</name>
    <dbReference type="NCBI Taxonomy" id="189426"/>
    <lineage>
        <taxon>Bacteria</taxon>
        <taxon>Bacillati</taxon>
        <taxon>Bacillota</taxon>
        <taxon>Bacilli</taxon>
        <taxon>Bacillales</taxon>
        <taxon>Paenibacillaceae</taxon>
        <taxon>Paenibacillus</taxon>
    </lineage>
</organism>
<reference evidence="1 2" key="1">
    <citation type="submission" date="2016-11" db="EMBL/GenBank/DDBJ databases">
        <title>Paenibacillus species isolates.</title>
        <authorList>
            <person name="Beno S.M."/>
        </authorList>
    </citation>
    <scope>NUCLEOTIDE SEQUENCE [LARGE SCALE GENOMIC DNA]</scope>
    <source>
        <strain evidence="1 2">FSL H7-0433</strain>
    </source>
</reference>
<accession>A0ABX3GFT7</accession>